<evidence type="ECO:0000313" key="15">
    <source>
        <dbReference type="Proteomes" id="UP000247409"/>
    </source>
</evidence>
<dbReference type="OrthoDB" id="438179at2759"/>
<comment type="cofactor">
    <cofactor evidence="1">
        <name>Zn(2+)</name>
        <dbReference type="ChEBI" id="CHEBI:29105"/>
    </cofactor>
</comment>
<keyword evidence="11" id="KW-0175">Coiled coil</keyword>
<keyword evidence="8" id="KW-0648">Protein biosynthesis</keyword>
<dbReference type="InterPro" id="IPR015803">
    <property type="entry name" value="Cys-tRNA-ligase"/>
</dbReference>
<evidence type="ECO:0000313" key="14">
    <source>
        <dbReference type="EMBL" id="PXF49935.1"/>
    </source>
</evidence>
<evidence type="ECO:0000256" key="8">
    <source>
        <dbReference type="ARBA" id="ARBA00022917"/>
    </source>
</evidence>
<evidence type="ECO:0000256" key="3">
    <source>
        <dbReference type="ARBA" id="ARBA00022598"/>
    </source>
</evidence>
<evidence type="ECO:0000256" key="1">
    <source>
        <dbReference type="ARBA" id="ARBA00001947"/>
    </source>
</evidence>
<dbReference type="GO" id="GO:0005524">
    <property type="term" value="F:ATP binding"/>
    <property type="evidence" value="ECO:0007669"/>
    <property type="project" value="UniProtKB-KW"/>
</dbReference>
<keyword evidence="7" id="KW-0067">ATP-binding</keyword>
<dbReference type="EMBL" id="NBIV01000001">
    <property type="protein sequence ID" value="PXF49935.1"/>
    <property type="molecule type" value="Genomic_DNA"/>
</dbReference>
<dbReference type="SUPFAM" id="SSF47323">
    <property type="entry name" value="Anticodon-binding domain of a subclass of class I aminoacyl-tRNA synthetases"/>
    <property type="match status" value="1"/>
</dbReference>
<sequence>MGSTVTNPPPAPSPVPSENHPWYGPSDFSNSKLNVFNTFTATTVPFVTQDNSNNLTWYICGPTVYDSAHVGHASNYVRFDIVRRILADYFGYNLIVQMNITDIDDKIIKRANERTIPFQSLARHYEAEFMRDMDALNVLRPTYITRVSEYITETVDYIRHIMQNGFAYESHGSVYFDTAAFQAAGHTYGKLEPSSVGNEALIAEGEGALSTADDAITRQKKASGDFALWKSSKPGEPFWQSPWGKGRPGWHIECSAMASTVLGPVIDVHVGGEDLRFPHHSNEVAQAEAYHDSHQWVNYFLHSGHLHIDGLKMSKSLKNFISIDNWLQRYNARQIRLAFLGYRYRAPMTYTEHGMEEAINLDRTFIDFFGALKATLRDIAKHDIKSRQLRPKQLDTELAAELRRRQDAVHDHLANDFDTPSALREIQSLVRFTNAYLAGQGVDANELLLTSIGKYVTKMFKVFGLVSSSNDIGYGDDASAQGQSREKIIAPTLDAFCAFRDQIRKTARGDKTEAIAKILALCDAVRDDVLPPLGIRLEDRGLDQSSVWKMEDAATLVMEIQRKKEAEQKRREEKERQKAAREAKLREELERGAVSPADMFRQGEYAGKYSEYDDSGMPKKNCDGKDLSKSALKSLTKARVRQEKLHAKYLAAMARDAENGAL</sequence>
<feature type="region of interest" description="Disordered" evidence="12">
    <location>
        <begin position="1"/>
        <end position="21"/>
    </location>
</feature>
<keyword evidence="4" id="KW-0479">Metal-binding</keyword>
<dbReference type="Gene3D" id="3.40.50.620">
    <property type="entry name" value="HUPs"/>
    <property type="match status" value="1"/>
</dbReference>
<keyword evidence="5" id="KW-0547">Nucleotide-binding</keyword>
<dbReference type="GO" id="GO:0004817">
    <property type="term" value="F:cysteine-tRNA ligase activity"/>
    <property type="evidence" value="ECO:0007669"/>
    <property type="project" value="UniProtKB-EC"/>
</dbReference>
<dbReference type="CDD" id="cd00672">
    <property type="entry name" value="CysRS_core"/>
    <property type="match status" value="1"/>
</dbReference>
<name>A0A2V3J697_9FLOR</name>
<evidence type="ECO:0000256" key="12">
    <source>
        <dbReference type="SAM" id="MobiDB-lite"/>
    </source>
</evidence>
<comment type="caution">
    <text evidence="14">The sequence shown here is derived from an EMBL/GenBank/DDBJ whole genome shotgun (WGS) entry which is preliminary data.</text>
</comment>
<dbReference type="PANTHER" id="PTHR10890:SF3">
    <property type="entry name" value="CYSTEINE--TRNA LIGASE, CYTOPLASMIC"/>
    <property type="match status" value="1"/>
</dbReference>
<protein>
    <recommendedName>
        <fullName evidence="2">cysteine--tRNA ligase</fullName>
        <ecNumber evidence="2">6.1.1.16</ecNumber>
    </recommendedName>
    <alternativeName>
        <fullName evidence="10">Cysteinyl-tRNA synthetase</fullName>
    </alternativeName>
</protein>
<dbReference type="NCBIfam" id="TIGR00435">
    <property type="entry name" value="cysS"/>
    <property type="match status" value="1"/>
</dbReference>
<dbReference type="PRINTS" id="PR00983">
    <property type="entry name" value="TRNASYNTHCYS"/>
</dbReference>
<organism evidence="14 15">
    <name type="scientific">Gracilariopsis chorda</name>
    <dbReference type="NCBI Taxonomy" id="448386"/>
    <lineage>
        <taxon>Eukaryota</taxon>
        <taxon>Rhodophyta</taxon>
        <taxon>Florideophyceae</taxon>
        <taxon>Rhodymeniophycidae</taxon>
        <taxon>Gracilariales</taxon>
        <taxon>Gracilariaceae</taxon>
        <taxon>Gracilariopsis</taxon>
    </lineage>
</organism>
<dbReference type="HAMAP" id="MF_00041">
    <property type="entry name" value="Cys_tRNA_synth"/>
    <property type="match status" value="1"/>
</dbReference>
<evidence type="ECO:0000256" key="5">
    <source>
        <dbReference type="ARBA" id="ARBA00022741"/>
    </source>
</evidence>
<feature type="domain" description="tRNA synthetases class I catalytic" evidence="13">
    <location>
        <begin position="50"/>
        <end position="359"/>
    </location>
</feature>
<dbReference type="AlphaFoldDB" id="A0A2V3J697"/>
<keyword evidence="3 14" id="KW-0436">Ligase</keyword>
<keyword evidence="9" id="KW-0030">Aminoacyl-tRNA synthetase</keyword>
<keyword evidence="15" id="KW-1185">Reference proteome</keyword>
<dbReference type="GO" id="GO:0005737">
    <property type="term" value="C:cytoplasm"/>
    <property type="evidence" value="ECO:0007669"/>
    <property type="project" value="TreeGrafter"/>
</dbReference>
<evidence type="ECO:0000256" key="2">
    <source>
        <dbReference type="ARBA" id="ARBA00012832"/>
    </source>
</evidence>
<keyword evidence="6" id="KW-0862">Zinc</keyword>
<evidence type="ECO:0000256" key="4">
    <source>
        <dbReference type="ARBA" id="ARBA00022723"/>
    </source>
</evidence>
<proteinExistence type="inferred from homology"/>
<evidence type="ECO:0000256" key="6">
    <source>
        <dbReference type="ARBA" id="ARBA00022833"/>
    </source>
</evidence>
<dbReference type="InterPro" id="IPR024909">
    <property type="entry name" value="Cys-tRNA/MSH_ligase"/>
</dbReference>
<dbReference type="PANTHER" id="PTHR10890">
    <property type="entry name" value="CYSTEINYL-TRNA SYNTHETASE"/>
    <property type="match status" value="1"/>
</dbReference>
<gene>
    <name evidence="14" type="ORF">BWQ96_00095</name>
</gene>
<reference evidence="14 15" key="1">
    <citation type="journal article" date="2018" name="Mol. Biol. Evol.">
        <title>Analysis of the draft genome of the red seaweed Gracilariopsis chorda provides insights into genome size evolution in Rhodophyta.</title>
        <authorList>
            <person name="Lee J."/>
            <person name="Yang E.C."/>
            <person name="Graf L."/>
            <person name="Yang J.H."/>
            <person name="Qiu H."/>
            <person name="Zel Zion U."/>
            <person name="Chan C.X."/>
            <person name="Stephens T.G."/>
            <person name="Weber A.P.M."/>
            <person name="Boo G.H."/>
            <person name="Boo S.M."/>
            <person name="Kim K.M."/>
            <person name="Shin Y."/>
            <person name="Jung M."/>
            <person name="Lee S.J."/>
            <person name="Yim H.S."/>
            <person name="Lee J.H."/>
            <person name="Bhattacharya D."/>
            <person name="Yoon H.S."/>
        </authorList>
    </citation>
    <scope>NUCLEOTIDE SEQUENCE [LARGE SCALE GENOMIC DNA]</scope>
    <source>
        <strain evidence="14 15">SKKU-2015</strain>
        <tissue evidence="14">Whole body</tissue>
    </source>
</reference>
<dbReference type="InterPro" id="IPR009080">
    <property type="entry name" value="tRNAsynth_Ia_anticodon-bd"/>
</dbReference>
<evidence type="ECO:0000256" key="7">
    <source>
        <dbReference type="ARBA" id="ARBA00022840"/>
    </source>
</evidence>
<evidence type="ECO:0000256" key="11">
    <source>
        <dbReference type="SAM" id="Coils"/>
    </source>
</evidence>
<accession>A0A2V3J697</accession>
<dbReference type="FunFam" id="3.40.50.620:FF:000027">
    <property type="entry name" value="Cysteine--tRNA ligase, cytoplasmic"/>
    <property type="match status" value="1"/>
</dbReference>
<dbReference type="EC" id="6.1.1.16" evidence="2"/>
<feature type="coiled-coil region" evidence="11">
    <location>
        <begin position="550"/>
        <end position="591"/>
    </location>
</feature>
<evidence type="ECO:0000256" key="10">
    <source>
        <dbReference type="ARBA" id="ARBA00031499"/>
    </source>
</evidence>
<evidence type="ECO:0000256" key="9">
    <source>
        <dbReference type="ARBA" id="ARBA00023146"/>
    </source>
</evidence>
<dbReference type="InterPro" id="IPR032678">
    <property type="entry name" value="tRNA-synt_1_cat_dom"/>
</dbReference>
<dbReference type="SUPFAM" id="SSF52374">
    <property type="entry name" value="Nucleotidylyl transferase"/>
    <property type="match status" value="1"/>
</dbReference>
<dbReference type="Proteomes" id="UP000247409">
    <property type="component" value="Unassembled WGS sequence"/>
</dbReference>
<evidence type="ECO:0000259" key="13">
    <source>
        <dbReference type="Pfam" id="PF01406"/>
    </source>
</evidence>
<dbReference type="GO" id="GO:0046872">
    <property type="term" value="F:metal ion binding"/>
    <property type="evidence" value="ECO:0007669"/>
    <property type="project" value="UniProtKB-KW"/>
</dbReference>
<dbReference type="Pfam" id="PF01406">
    <property type="entry name" value="tRNA-synt_1e"/>
    <property type="match status" value="1"/>
</dbReference>
<dbReference type="GO" id="GO:0006423">
    <property type="term" value="P:cysteinyl-tRNA aminoacylation"/>
    <property type="evidence" value="ECO:0007669"/>
    <property type="project" value="InterPro"/>
</dbReference>
<dbReference type="STRING" id="448386.A0A2V3J697"/>
<dbReference type="Gene3D" id="1.20.120.1910">
    <property type="entry name" value="Cysteine-tRNA ligase, C-terminal anti-codon recognition domain"/>
    <property type="match status" value="1"/>
</dbReference>
<dbReference type="InterPro" id="IPR014729">
    <property type="entry name" value="Rossmann-like_a/b/a_fold"/>
</dbReference>